<gene>
    <name evidence="1" type="ORF">DERYTH_LOCUS8282</name>
</gene>
<proteinExistence type="predicted"/>
<dbReference type="Proteomes" id="UP000789405">
    <property type="component" value="Unassembled WGS sequence"/>
</dbReference>
<dbReference type="EMBL" id="CAJVPY010004240">
    <property type="protein sequence ID" value="CAG8613877.1"/>
    <property type="molecule type" value="Genomic_DNA"/>
</dbReference>
<protein>
    <submittedName>
        <fullName evidence="1">23464_t:CDS:1</fullName>
    </submittedName>
</protein>
<name>A0A9N9CVU9_9GLOM</name>
<dbReference type="Gene3D" id="3.40.50.720">
    <property type="entry name" value="NAD(P)-binding Rossmann-like Domain"/>
    <property type="match status" value="1"/>
</dbReference>
<sequence>MELGKESGTRIAIVTGGNTGIGIITARELAHKNAHVFVASRSRDH</sequence>
<reference evidence="1" key="1">
    <citation type="submission" date="2021-06" db="EMBL/GenBank/DDBJ databases">
        <authorList>
            <person name="Kallberg Y."/>
            <person name="Tangrot J."/>
            <person name="Rosling A."/>
        </authorList>
    </citation>
    <scope>NUCLEOTIDE SEQUENCE</scope>
    <source>
        <strain evidence="1">MA453B</strain>
    </source>
</reference>
<feature type="non-terminal residue" evidence="1">
    <location>
        <position position="1"/>
    </location>
</feature>
<organism evidence="1 2">
    <name type="scientific">Dentiscutata erythropus</name>
    <dbReference type="NCBI Taxonomy" id="1348616"/>
    <lineage>
        <taxon>Eukaryota</taxon>
        <taxon>Fungi</taxon>
        <taxon>Fungi incertae sedis</taxon>
        <taxon>Mucoromycota</taxon>
        <taxon>Glomeromycotina</taxon>
        <taxon>Glomeromycetes</taxon>
        <taxon>Diversisporales</taxon>
        <taxon>Gigasporaceae</taxon>
        <taxon>Dentiscutata</taxon>
    </lineage>
</organism>
<dbReference type="SUPFAM" id="SSF51735">
    <property type="entry name" value="NAD(P)-binding Rossmann-fold domains"/>
    <property type="match status" value="1"/>
</dbReference>
<dbReference type="InterPro" id="IPR002347">
    <property type="entry name" value="SDR_fam"/>
</dbReference>
<dbReference type="Pfam" id="PF00106">
    <property type="entry name" value="adh_short"/>
    <property type="match status" value="1"/>
</dbReference>
<evidence type="ECO:0000313" key="2">
    <source>
        <dbReference type="Proteomes" id="UP000789405"/>
    </source>
</evidence>
<dbReference type="InterPro" id="IPR036291">
    <property type="entry name" value="NAD(P)-bd_dom_sf"/>
</dbReference>
<comment type="caution">
    <text evidence="1">The sequence shown here is derived from an EMBL/GenBank/DDBJ whole genome shotgun (WGS) entry which is preliminary data.</text>
</comment>
<accession>A0A9N9CVU9</accession>
<evidence type="ECO:0000313" key="1">
    <source>
        <dbReference type="EMBL" id="CAG8613877.1"/>
    </source>
</evidence>
<keyword evidence="2" id="KW-1185">Reference proteome</keyword>
<dbReference type="AlphaFoldDB" id="A0A9N9CVU9"/>